<keyword evidence="1" id="KW-1133">Transmembrane helix</keyword>
<dbReference type="RefSeq" id="WP_212695052.1">
    <property type="nucleotide sequence ID" value="NZ_CP058649.1"/>
</dbReference>
<keyword evidence="1" id="KW-0812">Transmembrane</keyword>
<keyword evidence="4" id="KW-1185">Reference proteome</keyword>
<dbReference type="InterPro" id="IPR007329">
    <property type="entry name" value="FMN-bd"/>
</dbReference>
<reference evidence="3" key="1">
    <citation type="submission" date="2020-07" db="EMBL/GenBank/DDBJ databases">
        <title>Vallitalea pronyensis genome.</title>
        <authorList>
            <person name="Postec A."/>
        </authorList>
    </citation>
    <scope>NUCLEOTIDE SEQUENCE</scope>
    <source>
        <strain evidence="3">FatNI3</strain>
    </source>
</reference>
<keyword evidence="1" id="KW-0472">Membrane</keyword>
<name>A0A8J8SIE0_9FIRM</name>
<evidence type="ECO:0000313" key="4">
    <source>
        <dbReference type="Proteomes" id="UP000683246"/>
    </source>
</evidence>
<dbReference type="Proteomes" id="UP000683246">
    <property type="component" value="Chromosome"/>
</dbReference>
<accession>A0A8J8SIE0</accession>
<protein>
    <submittedName>
        <fullName evidence="3">FMN-binding protein</fullName>
    </submittedName>
</protein>
<dbReference type="Pfam" id="PF04205">
    <property type="entry name" value="FMN_bind"/>
    <property type="match status" value="1"/>
</dbReference>
<sequence length="138" mass="15763">MKKNRKVYLRIIGVIMLVLMILLMFGWSMIKKEHNHMHSLEIESIDFKRLNDGEYYGYYEGGVYGWRENTVMVDIDSGKLVGIKVVDASEKYAKDLLMNLFGRIIDTQSLDVDTVSGATLTSKGLLKSIQHALKEAME</sequence>
<dbReference type="EMBL" id="CP058649">
    <property type="protein sequence ID" value="QUI24357.1"/>
    <property type="molecule type" value="Genomic_DNA"/>
</dbReference>
<evidence type="ECO:0000256" key="1">
    <source>
        <dbReference type="SAM" id="Phobius"/>
    </source>
</evidence>
<dbReference type="Gene3D" id="3.90.1010.20">
    <property type="match status" value="1"/>
</dbReference>
<evidence type="ECO:0000259" key="2">
    <source>
        <dbReference type="SMART" id="SM00900"/>
    </source>
</evidence>
<feature type="domain" description="FMN-binding" evidence="2">
    <location>
        <begin position="65"/>
        <end position="136"/>
    </location>
</feature>
<dbReference type="GO" id="GO:0010181">
    <property type="term" value="F:FMN binding"/>
    <property type="evidence" value="ECO:0007669"/>
    <property type="project" value="InterPro"/>
</dbReference>
<dbReference type="AlphaFoldDB" id="A0A8J8SIE0"/>
<dbReference type="SMART" id="SM00900">
    <property type="entry name" value="FMN_bind"/>
    <property type="match status" value="1"/>
</dbReference>
<gene>
    <name evidence="3" type="ORF">HZI73_19560</name>
</gene>
<feature type="transmembrane region" description="Helical" evidence="1">
    <location>
        <begin position="7"/>
        <end position="30"/>
    </location>
</feature>
<dbReference type="KEGG" id="vpy:HZI73_19560"/>
<dbReference type="GO" id="GO:0016020">
    <property type="term" value="C:membrane"/>
    <property type="evidence" value="ECO:0007669"/>
    <property type="project" value="InterPro"/>
</dbReference>
<proteinExistence type="predicted"/>
<organism evidence="3 4">
    <name type="scientific">Vallitalea pronyensis</name>
    <dbReference type="NCBI Taxonomy" id="1348613"/>
    <lineage>
        <taxon>Bacteria</taxon>
        <taxon>Bacillati</taxon>
        <taxon>Bacillota</taxon>
        <taxon>Clostridia</taxon>
        <taxon>Lachnospirales</taxon>
        <taxon>Vallitaleaceae</taxon>
        <taxon>Vallitalea</taxon>
    </lineage>
</organism>
<evidence type="ECO:0000313" key="3">
    <source>
        <dbReference type="EMBL" id="QUI24357.1"/>
    </source>
</evidence>